<feature type="domain" description="Mop" evidence="3">
    <location>
        <begin position="2"/>
        <end position="68"/>
    </location>
</feature>
<dbReference type="AlphaFoldDB" id="A0A2T0THI1"/>
<proteinExistence type="predicted"/>
<dbReference type="SUPFAM" id="SSF50331">
    <property type="entry name" value="MOP-like"/>
    <property type="match status" value="1"/>
</dbReference>
<comment type="caution">
    <text evidence="4">The sequence shown here is derived from an EMBL/GenBank/DDBJ whole genome shotgun (WGS) entry which is preliminary data.</text>
</comment>
<dbReference type="Pfam" id="PF03459">
    <property type="entry name" value="TOBE"/>
    <property type="match status" value="1"/>
</dbReference>
<dbReference type="RefSeq" id="WP_106186635.1">
    <property type="nucleotide sequence ID" value="NZ_PVTF01000002.1"/>
</dbReference>
<dbReference type="GO" id="GO:0015689">
    <property type="term" value="P:molybdate ion transport"/>
    <property type="evidence" value="ECO:0007669"/>
    <property type="project" value="InterPro"/>
</dbReference>
<name>A0A2T0THI1_9PSEU</name>
<gene>
    <name evidence="4" type="ORF">CLV43_102658</name>
</gene>
<accession>A0A2T0THI1</accession>
<reference evidence="4 5" key="1">
    <citation type="submission" date="2018-03" db="EMBL/GenBank/DDBJ databases">
        <title>Genomic Encyclopedia of Archaeal and Bacterial Type Strains, Phase II (KMG-II): from individual species to whole genera.</title>
        <authorList>
            <person name="Goeker M."/>
        </authorList>
    </citation>
    <scope>NUCLEOTIDE SEQUENCE [LARGE SCALE GENOMIC DNA]</scope>
    <source>
        <strain evidence="4 5">DSM 44720</strain>
    </source>
</reference>
<sequence length="69" mass="7059">MRLSTRNQLTGTVASIKDGAVMAVVTVDLDGGQQVTASITMDAVADLGLQVGQPVTALVKSTEVMIGVE</sequence>
<evidence type="ECO:0000313" key="5">
    <source>
        <dbReference type="Proteomes" id="UP000239494"/>
    </source>
</evidence>
<dbReference type="OrthoDB" id="122515at2"/>
<evidence type="ECO:0000313" key="4">
    <source>
        <dbReference type="EMBL" id="PRY45093.1"/>
    </source>
</evidence>
<dbReference type="Proteomes" id="UP000239494">
    <property type="component" value="Unassembled WGS sequence"/>
</dbReference>
<dbReference type="Gene3D" id="2.40.50.100">
    <property type="match status" value="1"/>
</dbReference>
<dbReference type="EMBL" id="PVTF01000002">
    <property type="protein sequence ID" value="PRY45093.1"/>
    <property type="molecule type" value="Genomic_DNA"/>
</dbReference>
<evidence type="ECO:0000256" key="1">
    <source>
        <dbReference type="ARBA" id="ARBA00022505"/>
    </source>
</evidence>
<dbReference type="NCBIfam" id="TIGR00638">
    <property type="entry name" value="Mop"/>
    <property type="match status" value="1"/>
</dbReference>
<dbReference type="InterPro" id="IPR005116">
    <property type="entry name" value="Transp-assoc_OB_typ1"/>
</dbReference>
<evidence type="ECO:0000256" key="2">
    <source>
        <dbReference type="PROSITE-ProRule" id="PRU01213"/>
    </source>
</evidence>
<dbReference type="InterPro" id="IPR004606">
    <property type="entry name" value="Mop_domain"/>
</dbReference>
<keyword evidence="5" id="KW-1185">Reference proteome</keyword>
<evidence type="ECO:0000259" key="3">
    <source>
        <dbReference type="PROSITE" id="PS51866"/>
    </source>
</evidence>
<dbReference type="PROSITE" id="PS51866">
    <property type="entry name" value="MOP"/>
    <property type="match status" value="1"/>
</dbReference>
<organism evidence="4 5">
    <name type="scientific">Umezawaea tangerina</name>
    <dbReference type="NCBI Taxonomy" id="84725"/>
    <lineage>
        <taxon>Bacteria</taxon>
        <taxon>Bacillati</taxon>
        <taxon>Actinomycetota</taxon>
        <taxon>Actinomycetes</taxon>
        <taxon>Pseudonocardiales</taxon>
        <taxon>Pseudonocardiaceae</taxon>
        <taxon>Umezawaea</taxon>
    </lineage>
</organism>
<protein>
    <submittedName>
        <fullName evidence="4">Molybdopterin-binding protein</fullName>
    </submittedName>
</protein>
<dbReference type="InterPro" id="IPR008995">
    <property type="entry name" value="Mo/tungstate-bd_C_term_dom"/>
</dbReference>
<keyword evidence="1 2" id="KW-0500">Molybdenum</keyword>